<evidence type="ECO:0000256" key="1">
    <source>
        <dbReference type="ARBA" id="ARBA00022670"/>
    </source>
</evidence>
<dbReference type="Pfam" id="PF22936">
    <property type="entry name" value="Pol_BBD"/>
    <property type="match status" value="1"/>
</dbReference>
<reference evidence="9 10" key="1">
    <citation type="submission" date="2018-08" db="EMBL/GenBank/DDBJ databases">
        <title>Genomic investigation of the strawberry pathogen Phytophthora fragariae indicates pathogenicity is determined by transcriptional variation in three key races.</title>
        <authorList>
            <person name="Adams T.M."/>
            <person name="Armitage A.D."/>
            <person name="Sobczyk M.K."/>
            <person name="Bates H.J."/>
            <person name="Dunwell J.M."/>
            <person name="Nellist C.F."/>
            <person name="Harrison R.J."/>
        </authorList>
    </citation>
    <scope>NUCLEOTIDE SEQUENCE [LARGE SCALE GENOMIC DNA]</scope>
    <source>
        <strain evidence="9 10">NOV-9</strain>
    </source>
</reference>
<keyword evidence="5" id="KW-0862">Zinc</keyword>
<dbReference type="InterPro" id="IPR012337">
    <property type="entry name" value="RNaseH-like_sf"/>
</dbReference>
<dbReference type="SUPFAM" id="SSF57756">
    <property type="entry name" value="Retrovirus zinc finger-like domains"/>
    <property type="match status" value="1"/>
</dbReference>
<keyword evidence="4" id="KW-0378">Hydrolase</keyword>
<evidence type="ECO:0000256" key="2">
    <source>
        <dbReference type="ARBA" id="ARBA00022723"/>
    </source>
</evidence>
<feature type="compositionally biased region" description="Gly residues" evidence="6">
    <location>
        <begin position="22"/>
        <end position="34"/>
    </location>
</feature>
<name>A0A6A3DQB9_9STRA</name>
<dbReference type="InterPro" id="IPR013103">
    <property type="entry name" value="RVT_2"/>
</dbReference>
<sequence>MFKQEIGRGQGGRGNRGRGGRFHGGGRGDQGGRGSVARVDGTETRSCYNCGEAGHLARDCPGKENNGAKTSTRVTLAVGTGTNADSCTWILDSGSSVHLVKNEKLLRKAVDCDKQYRAANGDLIHVVKKGTVVLRTIVDSNEVRVDLSDVYYGDDLPDNIISYGILEEKGVYLERHGGKSYTVQENTGMRIFEVYRCNKVLMIDAMVEMTTETRVNAVTEAVKAASESLEDAVTESTLLELHKRLGHIAYDTVERTADTPGSGIRLTSRERPNCLTCAHGKQSKNNQSKKDTGANAPIDKIGGVIGSDIKGPMTPRDRRGNKYLINFIDYSTNYVRVFLAKNKADATKEFEHFLVYFEKRFNCRIHVLRTDGGKEYVNVDPFCKETGVRRQISERENQASNGKAERMHRTVLNVARCMLFASGLPLYFWGDAVEYAAFVLNRSSCSANPKRMSPLEMLTGNVPNLSDIVTFGSPCTAYRDPGKKAWKSRAQVGMIVGKNDETKGFKVYLPKDRIVITTQHIKNVETLDSKQNAQLQAQLEREDPELKRAVEEREHAAERKEPVADSSQISETPKVPESGDPVVKSKKKRSRKKSKKSSKKKKTVAAEDAAEVEGAGADEEQLPAEEVQPTRMRTRYMGKKHVSVGSVSAVMLKDPKNFREAMRDPRGEKWKQAIREEIEALDQNGTWKVVKKPKNAKLLHTKWVFKLKTHADGTIERYKARLVARGDEQEYGVDYTYTFSAVLDMESGKIILVVSRIWKVPARHGDVPSAYVKAKKEAELVIMLFIPTGMEFTEEQLRALGVKSKYELALLLEKGLYGLKQSGRLWNQLLHSILLSLGFQKFYSDSCLYVKIEEDGMTLVGVYVDDILVTATSVEKVDKFFQDMQVVELKDLGVVSKFLGVAFSYDEEDGWALDQEQVIQDMLVKFGLDKAAPVSTPIGGEQDGEAPGELLPSGGAGTPGRPTVRTFQSLVGSLLWISRCTRPDMHRATRNSHAPREADWRLAKRIVKYLKGTKSIKFVMNADENAMGEDGVLVEAYSDADYAADKKDRKSVGGGVVMMAGAVVAWMCKKQACVALSTMESEFVAASHTTARMLGVIECLKEIGIKVRVPSLLHVDNQAAIAQLEGEDTTGHAKHIETRHKFVKDFVKKKVLLINYCESKKMRADVLTKVLPAPRLTELRGLVMLSG</sequence>
<feature type="region of interest" description="Disordered" evidence="6">
    <location>
        <begin position="278"/>
        <end position="297"/>
    </location>
</feature>
<dbReference type="PANTHER" id="PTHR42648:SF28">
    <property type="entry name" value="TRANSPOSON-ENCODED PROTEIN WITH RIBONUCLEASE H-LIKE AND RETROVIRUS ZINC FINGER-LIKE DOMAINS"/>
    <property type="match status" value="1"/>
</dbReference>
<gene>
    <name evidence="9" type="ORF">PF009_g27085</name>
</gene>
<dbReference type="GO" id="GO:0004190">
    <property type="term" value="F:aspartic-type endopeptidase activity"/>
    <property type="evidence" value="ECO:0007669"/>
    <property type="project" value="UniProtKB-KW"/>
</dbReference>
<dbReference type="SUPFAM" id="SSF56672">
    <property type="entry name" value="DNA/RNA polymerases"/>
    <property type="match status" value="1"/>
</dbReference>
<organism evidence="9 10">
    <name type="scientific">Phytophthora fragariae</name>
    <dbReference type="NCBI Taxonomy" id="53985"/>
    <lineage>
        <taxon>Eukaryota</taxon>
        <taxon>Sar</taxon>
        <taxon>Stramenopiles</taxon>
        <taxon>Oomycota</taxon>
        <taxon>Peronosporomycetes</taxon>
        <taxon>Peronosporales</taxon>
        <taxon>Peronosporaceae</taxon>
        <taxon>Phytophthora</taxon>
    </lineage>
</organism>
<dbReference type="GO" id="GO:0006508">
    <property type="term" value="P:proteolysis"/>
    <property type="evidence" value="ECO:0007669"/>
    <property type="project" value="UniProtKB-KW"/>
</dbReference>
<feature type="domain" description="Integrase catalytic" evidence="8">
    <location>
        <begin position="293"/>
        <end position="462"/>
    </location>
</feature>
<feature type="region of interest" description="Disordered" evidence="6">
    <location>
        <begin position="1"/>
        <end position="38"/>
    </location>
</feature>
<dbReference type="Gene3D" id="3.30.420.10">
    <property type="entry name" value="Ribonuclease H-like superfamily/Ribonuclease H"/>
    <property type="match status" value="1"/>
</dbReference>
<dbReference type="GO" id="GO:0015074">
    <property type="term" value="P:DNA integration"/>
    <property type="evidence" value="ECO:0007669"/>
    <property type="project" value="InterPro"/>
</dbReference>
<evidence type="ECO:0000313" key="10">
    <source>
        <dbReference type="Proteomes" id="UP000429523"/>
    </source>
</evidence>
<dbReference type="InterPro" id="IPR036397">
    <property type="entry name" value="RNaseH_sf"/>
</dbReference>
<evidence type="ECO:0000256" key="6">
    <source>
        <dbReference type="SAM" id="MobiDB-lite"/>
    </source>
</evidence>
<dbReference type="AlphaFoldDB" id="A0A6A3DQB9"/>
<protein>
    <submittedName>
        <fullName evidence="9">Retrovirus-related Pol polyprotein from transposon TNT 1-94</fullName>
    </submittedName>
</protein>
<comment type="caution">
    <text evidence="9">The sequence shown here is derived from an EMBL/GenBank/DDBJ whole genome shotgun (WGS) entry which is preliminary data.</text>
</comment>
<dbReference type="InterPro" id="IPR057670">
    <property type="entry name" value="SH3_retrovirus"/>
</dbReference>
<dbReference type="Pfam" id="PF00098">
    <property type="entry name" value="zf-CCHC"/>
    <property type="match status" value="1"/>
</dbReference>
<dbReference type="InterPro" id="IPR039537">
    <property type="entry name" value="Retrotran_Ty1/copia-like"/>
</dbReference>
<evidence type="ECO:0000259" key="7">
    <source>
        <dbReference type="PROSITE" id="PS50158"/>
    </source>
</evidence>
<keyword evidence="3" id="KW-0064">Aspartyl protease</keyword>
<feature type="region of interest" description="Disordered" evidence="6">
    <location>
        <begin position="549"/>
        <end position="625"/>
    </location>
</feature>
<dbReference type="InterPro" id="IPR001584">
    <property type="entry name" value="Integrase_cat-core"/>
</dbReference>
<evidence type="ECO:0000256" key="4">
    <source>
        <dbReference type="ARBA" id="ARBA00022801"/>
    </source>
</evidence>
<keyword evidence="5" id="KW-0863">Zinc-finger</keyword>
<dbReference type="GO" id="GO:0008270">
    <property type="term" value="F:zinc ion binding"/>
    <property type="evidence" value="ECO:0007669"/>
    <property type="project" value="UniProtKB-KW"/>
</dbReference>
<dbReference type="InterPro" id="IPR036875">
    <property type="entry name" value="Znf_CCHC_sf"/>
</dbReference>
<dbReference type="Pfam" id="PF07727">
    <property type="entry name" value="RVT_2"/>
    <property type="match status" value="1"/>
</dbReference>
<keyword evidence="1" id="KW-0645">Protease</keyword>
<dbReference type="SUPFAM" id="SSF53098">
    <property type="entry name" value="Ribonuclease H-like"/>
    <property type="match status" value="1"/>
</dbReference>
<dbReference type="InterPro" id="IPR043502">
    <property type="entry name" value="DNA/RNA_pol_sf"/>
</dbReference>
<evidence type="ECO:0000313" key="9">
    <source>
        <dbReference type="EMBL" id="KAE8922653.1"/>
    </source>
</evidence>
<dbReference type="Proteomes" id="UP000429523">
    <property type="component" value="Unassembled WGS sequence"/>
</dbReference>
<evidence type="ECO:0000256" key="5">
    <source>
        <dbReference type="PROSITE-ProRule" id="PRU00047"/>
    </source>
</evidence>
<dbReference type="InterPro" id="IPR001878">
    <property type="entry name" value="Znf_CCHC"/>
</dbReference>
<evidence type="ECO:0000256" key="3">
    <source>
        <dbReference type="ARBA" id="ARBA00022750"/>
    </source>
</evidence>
<dbReference type="EMBL" id="QXGF01003019">
    <property type="protein sequence ID" value="KAE8922653.1"/>
    <property type="molecule type" value="Genomic_DNA"/>
</dbReference>
<feature type="compositionally biased region" description="Basic residues" evidence="6">
    <location>
        <begin position="584"/>
        <end position="603"/>
    </location>
</feature>
<dbReference type="Gene3D" id="4.10.60.10">
    <property type="entry name" value="Zinc finger, CCHC-type"/>
    <property type="match status" value="1"/>
</dbReference>
<dbReference type="PROSITE" id="PS50158">
    <property type="entry name" value="ZF_CCHC"/>
    <property type="match status" value="1"/>
</dbReference>
<dbReference type="InterPro" id="IPR054722">
    <property type="entry name" value="PolX-like_BBD"/>
</dbReference>
<dbReference type="PROSITE" id="PS50994">
    <property type="entry name" value="INTEGRASE"/>
    <property type="match status" value="1"/>
</dbReference>
<proteinExistence type="predicted"/>
<dbReference type="SMART" id="SM00343">
    <property type="entry name" value="ZnF_C2HC"/>
    <property type="match status" value="1"/>
</dbReference>
<evidence type="ECO:0000259" key="8">
    <source>
        <dbReference type="PROSITE" id="PS50994"/>
    </source>
</evidence>
<feature type="domain" description="CCHC-type" evidence="7">
    <location>
        <begin position="47"/>
        <end position="61"/>
    </location>
</feature>
<accession>A0A6A3DQB9</accession>
<dbReference type="CDD" id="cd09272">
    <property type="entry name" value="RNase_HI_RT_Ty1"/>
    <property type="match status" value="1"/>
</dbReference>
<dbReference type="PANTHER" id="PTHR42648">
    <property type="entry name" value="TRANSPOSASE, PUTATIVE-RELATED"/>
    <property type="match status" value="1"/>
</dbReference>
<feature type="compositionally biased region" description="Basic and acidic residues" evidence="6">
    <location>
        <begin position="549"/>
        <end position="563"/>
    </location>
</feature>
<dbReference type="Pfam" id="PF25597">
    <property type="entry name" value="SH3_retrovirus"/>
    <property type="match status" value="1"/>
</dbReference>
<dbReference type="GO" id="GO:0003676">
    <property type="term" value="F:nucleic acid binding"/>
    <property type="evidence" value="ECO:0007669"/>
    <property type="project" value="InterPro"/>
</dbReference>
<feature type="compositionally biased region" description="Acidic residues" evidence="6">
    <location>
        <begin position="608"/>
        <end position="623"/>
    </location>
</feature>
<keyword evidence="2" id="KW-0479">Metal-binding</keyword>